<protein>
    <submittedName>
        <fullName evidence="9">ABC transporter substrate-binding protein</fullName>
    </submittedName>
</protein>
<comment type="similarity">
    <text evidence="2">Belongs to the bacterial solute-binding protein 8 family.</text>
</comment>
<keyword evidence="4" id="KW-0408">Iron</keyword>
<feature type="region of interest" description="Disordered" evidence="7">
    <location>
        <begin position="38"/>
        <end position="85"/>
    </location>
</feature>
<evidence type="ECO:0000256" key="2">
    <source>
        <dbReference type="ARBA" id="ARBA00008814"/>
    </source>
</evidence>
<feature type="coiled-coil region" evidence="6">
    <location>
        <begin position="192"/>
        <end position="219"/>
    </location>
</feature>
<name>A0A844M3T7_9GAMM</name>
<feature type="domain" description="Fe/B12 periplasmic-binding" evidence="8">
    <location>
        <begin position="88"/>
        <end position="348"/>
    </location>
</feature>
<comment type="caution">
    <text evidence="9">The sequence shown here is derived from an EMBL/GenBank/DDBJ whole genome shotgun (WGS) entry which is preliminary data.</text>
</comment>
<dbReference type="PANTHER" id="PTHR30532:SF28">
    <property type="entry name" value="PETROBACTIN-BINDING PROTEIN YCLQ"/>
    <property type="match status" value="1"/>
</dbReference>
<evidence type="ECO:0000256" key="1">
    <source>
        <dbReference type="ARBA" id="ARBA00004196"/>
    </source>
</evidence>
<dbReference type="GO" id="GO:1901678">
    <property type="term" value="P:iron coordination entity transport"/>
    <property type="evidence" value="ECO:0007669"/>
    <property type="project" value="UniProtKB-ARBA"/>
</dbReference>
<keyword evidence="3" id="KW-0813">Transport</keyword>
<feature type="compositionally biased region" description="Polar residues" evidence="7">
    <location>
        <begin position="38"/>
        <end position="75"/>
    </location>
</feature>
<dbReference type="Gene3D" id="3.40.50.1980">
    <property type="entry name" value="Nitrogenase molybdenum iron protein domain"/>
    <property type="match status" value="2"/>
</dbReference>
<evidence type="ECO:0000313" key="10">
    <source>
        <dbReference type="Proteomes" id="UP000442109"/>
    </source>
</evidence>
<evidence type="ECO:0000256" key="4">
    <source>
        <dbReference type="ARBA" id="ARBA00022496"/>
    </source>
</evidence>
<evidence type="ECO:0000256" key="3">
    <source>
        <dbReference type="ARBA" id="ARBA00022448"/>
    </source>
</evidence>
<keyword evidence="10" id="KW-1185">Reference proteome</keyword>
<dbReference type="InterPro" id="IPR051313">
    <property type="entry name" value="Bact_iron-sidero_bind"/>
</dbReference>
<sequence>MFTKRLSSAAASSAYPKAKLALLTLMVSGALFGCSPKQTDTQTDSAAETQSETGSEAATTESSATDNQAQVSIDTTRGEVTLPTNPEPLAVYDMTLMQDLAALEVPVAGLPDNLHLDNLKAAGAPESQNIGTLFEPDMEALNQMQPKAILIGSRMAEKYDALSKMAPTLDLTLDTENIYESSKQRLADLGKLFNKADKAAQLQQDIDQAIEQAKAASAGKGNGLVVLVNGNKISAYGEKSRFGFLHTVFGIPAADTQIEDGRHGQPISFEYLQKIDPDWLFVLDRSSAIGEEGVGADAVLDNPLMHQTKAWKNKHIVYLSPDSYLAFGGYYQWLKDTKIVTDALSKAETVESAQ</sequence>
<dbReference type="InterPro" id="IPR033870">
    <property type="entry name" value="FatB"/>
</dbReference>
<evidence type="ECO:0000256" key="6">
    <source>
        <dbReference type="SAM" id="Coils"/>
    </source>
</evidence>
<dbReference type="RefSeq" id="WP_155587712.1">
    <property type="nucleotide sequence ID" value="NZ_WFKQ01000014.1"/>
</dbReference>
<keyword evidence="4" id="KW-0410">Iron transport</keyword>
<gene>
    <name evidence="9" type="ORF">GB996_11245</name>
</gene>
<dbReference type="AlphaFoldDB" id="A0A844M3T7"/>
<organism evidence="9 10">
    <name type="scientific">Psychrobacter sanguinis</name>
    <dbReference type="NCBI Taxonomy" id="861445"/>
    <lineage>
        <taxon>Bacteria</taxon>
        <taxon>Pseudomonadati</taxon>
        <taxon>Pseudomonadota</taxon>
        <taxon>Gammaproteobacteria</taxon>
        <taxon>Moraxellales</taxon>
        <taxon>Moraxellaceae</taxon>
        <taxon>Psychrobacter</taxon>
    </lineage>
</organism>
<dbReference type="CDD" id="cd01140">
    <property type="entry name" value="FatB"/>
    <property type="match status" value="1"/>
</dbReference>
<dbReference type="EMBL" id="WFKQ01000014">
    <property type="protein sequence ID" value="MUG33355.1"/>
    <property type="molecule type" value="Genomic_DNA"/>
</dbReference>
<accession>A0A844M3T7</accession>
<evidence type="ECO:0000259" key="8">
    <source>
        <dbReference type="PROSITE" id="PS50983"/>
    </source>
</evidence>
<dbReference type="InterPro" id="IPR002491">
    <property type="entry name" value="ABC_transptr_periplasmic_BD"/>
</dbReference>
<keyword evidence="6" id="KW-0175">Coiled coil</keyword>
<keyword evidence="4" id="KW-0406">Ion transport</keyword>
<dbReference type="SUPFAM" id="SSF53807">
    <property type="entry name" value="Helical backbone' metal receptor"/>
    <property type="match status" value="1"/>
</dbReference>
<reference evidence="9 10" key="1">
    <citation type="journal article" date="2019" name="PLoS ONE">
        <title>Pup mortality in New Zealand sea lions (Phocarctos hookeri) at Enderby Island, Auckland Islands, 2013-18.</title>
        <authorList>
            <person name="Michael S.A."/>
            <person name="Hayman D.T.S."/>
            <person name="Gray R."/>
            <person name="Zhang J."/>
            <person name="Rogers L."/>
            <person name="Roe W.D."/>
        </authorList>
    </citation>
    <scope>NUCLEOTIDE SEQUENCE [LARGE SCALE GENOMIC DNA]</scope>
    <source>
        <strain evidence="9 10">SM868</strain>
    </source>
</reference>
<keyword evidence="5" id="KW-0732">Signal</keyword>
<dbReference type="GO" id="GO:0030288">
    <property type="term" value="C:outer membrane-bounded periplasmic space"/>
    <property type="evidence" value="ECO:0007669"/>
    <property type="project" value="TreeGrafter"/>
</dbReference>
<evidence type="ECO:0000313" key="9">
    <source>
        <dbReference type="EMBL" id="MUG33355.1"/>
    </source>
</evidence>
<dbReference type="PANTHER" id="PTHR30532">
    <property type="entry name" value="IRON III DICITRATE-BINDING PERIPLASMIC PROTEIN"/>
    <property type="match status" value="1"/>
</dbReference>
<comment type="subcellular location">
    <subcellularLocation>
        <location evidence="1">Cell envelope</location>
    </subcellularLocation>
</comment>
<dbReference type="OrthoDB" id="63946at2"/>
<proteinExistence type="inferred from homology"/>
<evidence type="ECO:0000256" key="7">
    <source>
        <dbReference type="SAM" id="MobiDB-lite"/>
    </source>
</evidence>
<dbReference type="PROSITE" id="PS50983">
    <property type="entry name" value="FE_B12_PBP"/>
    <property type="match status" value="1"/>
</dbReference>
<dbReference type="PROSITE" id="PS51257">
    <property type="entry name" value="PROKAR_LIPOPROTEIN"/>
    <property type="match status" value="1"/>
</dbReference>
<dbReference type="Pfam" id="PF01497">
    <property type="entry name" value="Peripla_BP_2"/>
    <property type="match status" value="1"/>
</dbReference>
<evidence type="ECO:0000256" key="5">
    <source>
        <dbReference type="ARBA" id="ARBA00022729"/>
    </source>
</evidence>
<dbReference type="Proteomes" id="UP000442109">
    <property type="component" value="Unassembled WGS sequence"/>
</dbReference>